<proteinExistence type="predicted"/>
<protein>
    <recommendedName>
        <fullName evidence="3">Nucleic acid-binding protein</fullName>
    </recommendedName>
</protein>
<evidence type="ECO:0008006" key="3">
    <source>
        <dbReference type="Google" id="ProtNLM"/>
    </source>
</evidence>
<dbReference type="RefSeq" id="WP_051523965.1">
    <property type="nucleotide sequence ID" value="NZ_LVVL01000001.1"/>
</dbReference>
<comment type="caution">
    <text evidence="1">The sequence shown here is derived from an EMBL/GenBank/DDBJ whole genome shotgun (WGS) entry which is preliminary data.</text>
</comment>
<evidence type="ECO:0000313" key="2">
    <source>
        <dbReference type="Proteomes" id="UP000078447"/>
    </source>
</evidence>
<organism evidence="1 2">
    <name type="scientific">Exiguobacterium undae</name>
    <dbReference type="NCBI Taxonomy" id="169177"/>
    <lineage>
        <taxon>Bacteria</taxon>
        <taxon>Bacillati</taxon>
        <taxon>Bacillota</taxon>
        <taxon>Bacilli</taxon>
        <taxon>Bacillales</taxon>
        <taxon>Bacillales Family XII. Incertae Sedis</taxon>
        <taxon>Exiguobacterium</taxon>
    </lineage>
</organism>
<accession>A0ABX2VCC3</accession>
<gene>
    <name evidence="1" type="ORF">A3783_06100</name>
</gene>
<name>A0ABX2VCC3_9BACL</name>
<evidence type="ECO:0000313" key="1">
    <source>
        <dbReference type="EMBL" id="OAN15505.1"/>
    </source>
</evidence>
<keyword evidence="2" id="KW-1185">Reference proteome</keyword>
<reference evidence="1 2" key="1">
    <citation type="submission" date="2016-03" db="EMBL/GenBank/DDBJ databases">
        <authorList>
            <person name="Cho S.-Y."/>
            <person name="Lim S."/>
            <person name="Kim H."/>
            <person name="Soh E.H."/>
            <person name="Moon J.S."/>
        </authorList>
    </citation>
    <scope>NUCLEOTIDE SEQUENCE [LARGE SCALE GENOMIC DNA]</scope>
    <source>
        <strain evidence="1 2">KCTC 3810</strain>
    </source>
</reference>
<dbReference type="Proteomes" id="UP000078447">
    <property type="component" value="Unassembled WGS sequence"/>
</dbReference>
<dbReference type="EMBL" id="LVVL01000001">
    <property type="protein sequence ID" value="OAN15505.1"/>
    <property type="molecule type" value="Genomic_DNA"/>
</dbReference>
<sequence>MIRKCTACQSDMVEDCEVHVKGAMYGLKIKIPGWLFSKVSAEAKAAVCPRCGHVELYVENPGEFLTS</sequence>